<evidence type="ECO:0000313" key="2">
    <source>
        <dbReference type="EMBL" id="MEQ2411551.1"/>
    </source>
</evidence>
<keyword evidence="1" id="KW-1133">Transmembrane helix</keyword>
<proteinExistence type="predicted"/>
<name>A0ABV1CIT0_9FIRM</name>
<organism evidence="2 3">
    <name type="scientific">Blautia acetigignens</name>
    <dbReference type="NCBI Taxonomy" id="2981783"/>
    <lineage>
        <taxon>Bacteria</taxon>
        <taxon>Bacillati</taxon>
        <taxon>Bacillota</taxon>
        <taxon>Clostridia</taxon>
        <taxon>Lachnospirales</taxon>
        <taxon>Lachnospiraceae</taxon>
        <taxon>Blautia</taxon>
    </lineage>
</organism>
<comment type="caution">
    <text evidence="2">The sequence shown here is derived from an EMBL/GenBank/DDBJ whole genome shotgun (WGS) entry which is preliminary data.</text>
</comment>
<evidence type="ECO:0000256" key="1">
    <source>
        <dbReference type="SAM" id="Phobius"/>
    </source>
</evidence>
<evidence type="ECO:0008006" key="4">
    <source>
        <dbReference type="Google" id="ProtNLM"/>
    </source>
</evidence>
<reference evidence="2 3" key="1">
    <citation type="submission" date="2024-04" db="EMBL/GenBank/DDBJ databases">
        <title>Human intestinal bacterial collection.</title>
        <authorList>
            <person name="Pauvert C."/>
            <person name="Hitch T.C.A."/>
            <person name="Clavel T."/>
        </authorList>
    </citation>
    <scope>NUCLEOTIDE SEQUENCE [LARGE SCALE GENOMIC DNA]</scope>
    <source>
        <strain evidence="2 3">CLA-AA-H161</strain>
    </source>
</reference>
<sequence>MKFRTIFVYLHFLVAVLLINMVIVGYFSEDIVGVYKIALCVLFSIFSAFFIIFVLLPDFRVIELTEEGCSVNIFKVKKTHAWKDIVYICRDTVSTKTNSFEGIFFSTKLCRKSGKKITASYIQHSLDIFNCFCIFWMDEKEKEKVLNQLKEWGVEVITSPKLA</sequence>
<evidence type="ECO:0000313" key="3">
    <source>
        <dbReference type="Proteomes" id="UP001470752"/>
    </source>
</evidence>
<dbReference type="RefSeq" id="WP_349082142.1">
    <property type="nucleotide sequence ID" value="NZ_JBBNFW010000052.1"/>
</dbReference>
<dbReference type="Proteomes" id="UP001470752">
    <property type="component" value="Unassembled WGS sequence"/>
</dbReference>
<feature type="non-terminal residue" evidence="2">
    <location>
        <position position="163"/>
    </location>
</feature>
<dbReference type="EMBL" id="JBBNFW010000052">
    <property type="protein sequence ID" value="MEQ2411551.1"/>
    <property type="molecule type" value="Genomic_DNA"/>
</dbReference>
<accession>A0ABV1CIT0</accession>
<feature type="transmembrane region" description="Helical" evidence="1">
    <location>
        <begin position="33"/>
        <end position="56"/>
    </location>
</feature>
<keyword evidence="1" id="KW-0812">Transmembrane</keyword>
<keyword evidence="3" id="KW-1185">Reference proteome</keyword>
<keyword evidence="1" id="KW-0472">Membrane</keyword>
<protein>
    <recommendedName>
        <fullName evidence="4">Bacterial Pleckstrin homology domain-containing protein</fullName>
    </recommendedName>
</protein>
<gene>
    <name evidence="2" type="ORF">AAAX94_00595</name>
</gene>
<feature type="transmembrane region" description="Helical" evidence="1">
    <location>
        <begin position="7"/>
        <end position="27"/>
    </location>
</feature>